<comment type="caution">
    <text evidence="2">The sequence shown here is derived from an EMBL/GenBank/DDBJ whole genome shotgun (WGS) entry which is preliminary data.</text>
</comment>
<keyword evidence="3" id="KW-1185">Reference proteome</keyword>
<feature type="compositionally biased region" description="Polar residues" evidence="1">
    <location>
        <begin position="42"/>
        <end position="52"/>
    </location>
</feature>
<evidence type="ECO:0000256" key="1">
    <source>
        <dbReference type="SAM" id="MobiDB-lite"/>
    </source>
</evidence>
<gene>
    <name evidence="2" type="ORF">L210DRAFT_3133189</name>
</gene>
<organism evidence="2 3">
    <name type="scientific">Boletus edulis BED1</name>
    <dbReference type="NCBI Taxonomy" id="1328754"/>
    <lineage>
        <taxon>Eukaryota</taxon>
        <taxon>Fungi</taxon>
        <taxon>Dikarya</taxon>
        <taxon>Basidiomycota</taxon>
        <taxon>Agaricomycotina</taxon>
        <taxon>Agaricomycetes</taxon>
        <taxon>Agaricomycetidae</taxon>
        <taxon>Boletales</taxon>
        <taxon>Boletineae</taxon>
        <taxon>Boletaceae</taxon>
        <taxon>Boletoideae</taxon>
        <taxon>Boletus</taxon>
    </lineage>
</organism>
<dbReference type="AlphaFoldDB" id="A0AAD4BGT7"/>
<reference evidence="2" key="1">
    <citation type="submission" date="2019-10" db="EMBL/GenBank/DDBJ databases">
        <authorList>
            <consortium name="DOE Joint Genome Institute"/>
            <person name="Kuo A."/>
            <person name="Miyauchi S."/>
            <person name="Kiss E."/>
            <person name="Drula E."/>
            <person name="Kohler A."/>
            <person name="Sanchez-Garcia M."/>
            <person name="Andreopoulos B."/>
            <person name="Barry K.W."/>
            <person name="Bonito G."/>
            <person name="Buee M."/>
            <person name="Carver A."/>
            <person name="Chen C."/>
            <person name="Cichocki N."/>
            <person name="Clum A."/>
            <person name="Culley D."/>
            <person name="Crous P.W."/>
            <person name="Fauchery L."/>
            <person name="Girlanda M."/>
            <person name="Hayes R."/>
            <person name="Keri Z."/>
            <person name="LaButti K."/>
            <person name="Lipzen A."/>
            <person name="Lombard V."/>
            <person name="Magnuson J."/>
            <person name="Maillard F."/>
            <person name="Morin E."/>
            <person name="Murat C."/>
            <person name="Nolan M."/>
            <person name="Ohm R."/>
            <person name="Pangilinan J."/>
            <person name="Pereira M."/>
            <person name="Perotto S."/>
            <person name="Peter M."/>
            <person name="Riley R."/>
            <person name="Sitrit Y."/>
            <person name="Stielow B."/>
            <person name="Szollosi G."/>
            <person name="Zifcakova L."/>
            <person name="Stursova M."/>
            <person name="Spatafora J.W."/>
            <person name="Tedersoo L."/>
            <person name="Vaario L.-M."/>
            <person name="Yamada A."/>
            <person name="Yan M."/>
            <person name="Wang P."/>
            <person name="Xu J."/>
            <person name="Bruns T."/>
            <person name="Baldrian P."/>
            <person name="Vilgalys R."/>
            <person name="Henrissat B."/>
            <person name="Grigoriev I.V."/>
            <person name="Hibbett D."/>
            <person name="Nagy L.G."/>
            <person name="Martin F.M."/>
        </authorList>
    </citation>
    <scope>NUCLEOTIDE SEQUENCE</scope>
    <source>
        <strain evidence="2">BED1</strain>
    </source>
</reference>
<accession>A0AAD4BGT7</accession>
<dbReference type="Proteomes" id="UP001194468">
    <property type="component" value="Unassembled WGS sequence"/>
</dbReference>
<dbReference type="EMBL" id="WHUW01000077">
    <property type="protein sequence ID" value="KAF8427661.1"/>
    <property type="molecule type" value="Genomic_DNA"/>
</dbReference>
<feature type="region of interest" description="Disordered" evidence="1">
    <location>
        <begin position="42"/>
        <end position="62"/>
    </location>
</feature>
<proteinExistence type="predicted"/>
<evidence type="ECO:0000313" key="3">
    <source>
        <dbReference type="Proteomes" id="UP001194468"/>
    </source>
</evidence>
<sequence>MHIPHNKWSEDCHVLALLIDSTVTSQSEFQSLVLQEAICTRTTSQHSNTSRGGQHPPTHRSQVHRDCAFFSLERHAARSPAWPYPLPS</sequence>
<name>A0AAD4BGT7_BOLED</name>
<protein>
    <submittedName>
        <fullName evidence="2">Uncharacterized protein</fullName>
    </submittedName>
</protein>
<reference evidence="2" key="2">
    <citation type="journal article" date="2020" name="Nat. Commun.">
        <title>Large-scale genome sequencing of mycorrhizal fungi provides insights into the early evolution of symbiotic traits.</title>
        <authorList>
            <person name="Miyauchi S."/>
            <person name="Kiss E."/>
            <person name="Kuo A."/>
            <person name="Drula E."/>
            <person name="Kohler A."/>
            <person name="Sanchez-Garcia M."/>
            <person name="Morin E."/>
            <person name="Andreopoulos B."/>
            <person name="Barry K.W."/>
            <person name="Bonito G."/>
            <person name="Buee M."/>
            <person name="Carver A."/>
            <person name="Chen C."/>
            <person name="Cichocki N."/>
            <person name="Clum A."/>
            <person name="Culley D."/>
            <person name="Crous P.W."/>
            <person name="Fauchery L."/>
            <person name="Girlanda M."/>
            <person name="Hayes R.D."/>
            <person name="Keri Z."/>
            <person name="LaButti K."/>
            <person name="Lipzen A."/>
            <person name="Lombard V."/>
            <person name="Magnuson J."/>
            <person name="Maillard F."/>
            <person name="Murat C."/>
            <person name="Nolan M."/>
            <person name="Ohm R.A."/>
            <person name="Pangilinan J."/>
            <person name="Pereira M.F."/>
            <person name="Perotto S."/>
            <person name="Peter M."/>
            <person name="Pfister S."/>
            <person name="Riley R."/>
            <person name="Sitrit Y."/>
            <person name="Stielow J.B."/>
            <person name="Szollosi G."/>
            <person name="Zifcakova L."/>
            <person name="Stursova M."/>
            <person name="Spatafora J.W."/>
            <person name="Tedersoo L."/>
            <person name="Vaario L.M."/>
            <person name="Yamada A."/>
            <person name="Yan M."/>
            <person name="Wang P."/>
            <person name="Xu J."/>
            <person name="Bruns T."/>
            <person name="Baldrian P."/>
            <person name="Vilgalys R."/>
            <person name="Dunand C."/>
            <person name="Henrissat B."/>
            <person name="Grigoriev I.V."/>
            <person name="Hibbett D."/>
            <person name="Nagy L.G."/>
            <person name="Martin F.M."/>
        </authorList>
    </citation>
    <scope>NUCLEOTIDE SEQUENCE</scope>
    <source>
        <strain evidence="2">BED1</strain>
    </source>
</reference>
<evidence type="ECO:0000313" key="2">
    <source>
        <dbReference type="EMBL" id="KAF8427661.1"/>
    </source>
</evidence>